<dbReference type="InterPro" id="IPR010625">
    <property type="entry name" value="CHCH"/>
</dbReference>
<dbReference type="Proteomes" id="UP000319801">
    <property type="component" value="Unassembled WGS sequence"/>
</dbReference>
<evidence type="ECO:0000256" key="3">
    <source>
        <dbReference type="ARBA" id="ARBA00010705"/>
    </source>
</evidence>
<reference evidence="15 16" key="1">
    <citation type="journal article" date="2019" name="Genome Biol. Evol.">
        <title>Whole-Genome Sequencing of the Giant Devil Catfish, Bagarius yarrelli.</title>
        <authorList>
            <person name="Jiang W."/>
            <person name="Lv Y."/>
            <person name="Cheng L."/>
            <person name="Yang K."/>
            <person name="Chao B."/>
            <person name="Wang X."/>
            <person name="Li Y."/>
            <person name="Pan X."/>
            <person name="You X."/>
            <person name="Zhang Y."/>
            <person name="Yang J."/>
            <person name="Li J."/>
            <person name="Zhang X."/>
            <person name="Liu S."/>
            <person name="Sun C."/>
            <person name="Yang J."/>
            <person name="Shi Q."/>
        </authorList>
    </citation>
    <scope>NUCLEOTIDE SEQUENCE [LARGE SCALE GENOMIC DNA]</scope>
    <source>
        <strain evidence="15">JWS20170419001</strain>
        <tissue evidence="15">Muscle</tissue>
    </source>
</reference>
<name>A0A556VXC9_BAGYA</name>
<dbReference type="PANTHER" id="PTHR13344:SF0">
    <property type="entry name" value="NADH DEHYDROGENASE [UBIQUINONE] 1 ALPHA SUBCOMPLEX SUBUNIT 8"/>
    <property type="match status" value="1"/>
</dbReference>
<dbReference type="InterPro" id="IPR016680">
    <property type="entry name" value="NDUFA8"/>
</dbReference>
<evidence type="ECO:0000256" key="10">
    <source>
        <dbReference type="ARBA" id="ARBA00023157"/>
    </source>
</evidence>
<sequence length="509" mass="57142">MLTFLWKPLANQVNVSSAVLKAAAHHYGSQCDKPNKEFMLCRWEEKDPRKCLNEGRKVNECALNFFRKIKGNCAESFTEYWTCLDYSNLAELRHCRKQQKEFDNCVLDKLGWERPQLGDLSKVTKVATSRPLPENPYHSRPRPEPNPVTDGTPLEPAKHGSRLFFWSCGSDGHLEPLTGLAPDPSDLKCPRPFFTPRLASAWQDSEWCRASGSEEEAATALAVTSNRSVTARRVEGFFFSSLIEVWRLWAGPEGSWQPFSSDSKTGKWGQSRLTLPRRRKPSLAAERNTIQSQSLGKKRPALLKHSNTPSDSQDFTVRTPVCECGASGRRRSVHVQLFAFRSGGGGDRLCVKLFCAEGELRLFFMYSMWATVDLSGSSQRLTLIPNPEHICSGCCSLENSLSFLFRGQGRVLGRAPLEPFAVLASDPKMDFFSSVFLAVLGPTRWDLISLLPRLRHAHAQTDTHTLSMAFQPLFRISAITAVKWNHPSHTPPTEPEEKTSMCQGVHSVK</sequence>
<evidence type="ECO:0000256" key="5">
    <source>
        <dbReference type="ARBA" id="ARBA00022448"/>
    </source>
</evidence>
<evidence type="ECO:0000256" key="7">
    <source>
        <dbReference type="ARBA" id="ARBA00022737"/>
    </source>
</evidence>
<proteinExistence type="inferred from homology"/>
<dbReference type="GO" id="GO:0005758">
    <property type="term" value="C:mitochondrial intermembrane space"/>
    <property type="evidence" value="ECO:0007669"/>
    <property type="project" value="UniProtKB-SubCell"/>
</dbReference>
<keyword evidence="6" id="KW-0679">Respiratory chain</keyword>
<evidence type="ECO:0000256" key="13">
    <source>
        <dbReference type="SAM" id="MobiDB-lite"/>
    </source>
</evidence>
<comment type="subcellular location">
    <subcellularLocation>
        <location evidence="2">Mitochondrion intermembrane space</location>
    </subcellularLocation>
</comment>
<evidence type="ECO:0000259" key="14">
    <source>
        <dbReference type="Pfam" id="PF06747"/>
    </source>
</evidence>
<dbReference type="EMBL" id="VCAZ01000430">
    <property type="protein sequence ID" value="TUR89533.1"/>
    <property type="molecule type" value="Genomic_DNA"/>
</dbReference>
<feature type="domain" description="CHCH" evidence="14">
    <location>
        <begin position="73"/>
        <end position="106"/>
    </location>
</feature>
<evidence type="ECO:0000313" key="16">
    <source>
        <dbReference type="Proteomes" id="UP000319801"/>
    </source>
</evidence>
<evidence type="ECO:0000256" key="1">
    <source>
        <dbReference type="ARBA" id="ARBA00003195"/>
    </source>
</evidence>
<feature type="region of interest" description="Disordered" evidence="13">
    <location>
        <begin position="278"/>
        <end position="314"/>
    </location>
</feature>
<evidence type="ECO:0000256" key="9">
    <source>
        <dbReference type="ARBA" id="ARBA00023128"/>
    </source>
</evidence>
<dbReference type="Pfam" id="PF06747">
    <property type="entry name" value="CHCH"/>
    <property type="match status" value="1"/>
</dbReference>
<evidence type="ECO:0000256" key="8">
    <source>
        <dbReference type="ARBA" id="ARBA00022982"/>
    </source>
</evidence>
<evidence type="ECO:0000256" key="6">
    <source>
        <dbReference type="ARBA" id="ARBA00022660"/>
    </source>
</evidence>
<dbReference type="PANTHER" id="PTHR13344">
    <property type="entry name" value="NADH-UBIQUINONE OXIDOREDUCTASE"/>
    <property type="match status" value="1"/>
</dbReference>
<dbReference type="GO" id="GO:0006120">
    <property type="term" value="P:mitochondrial electron transport, NADH to ubiquinone"/>
    <property type="evidence" value="ECO:0007669"/>
    <property type="project" value="InterPro"/>
</dbReference>
<accession>A0A556VXC9</accession>
<dbReference type="AlphaFoldDB" id="A0A556VXC9"/>
<keyword evidence="7" id="KW-0677">Repeat</keyword>
<dbReference type="PROSITE" id="PS51808">
    <property type="entry name" value="CHCH"/>
    <property type="match status" value="2"/>
</dbReference>
<keyword evidence="15" id="KW-0830">Ubiquinone</keyword>
<protein>
    <recommendedName>
        <fullName evidence="4">NADH dehydrogenase [ubiquinone] 1 alpha subcomplex subunit 8</fullName>
    </recommendedName>
    <alternativeName>
        <fullName evidence="11">Complex I-19kD</fullName>
    </alternativeName>
    <alternativeName>
        <fullName evidence="12">NADH-ubiquinone oxidoreductase 19 kDa subunit</fullName>
    </alternativeName>
</protein>
<evidence type="ECO:0000256" key="11">
    <source>
        <dbReference type="ARBA" id="ARBA00030127"/>
    </source>
</evidence>
<organism evidence="15 16">
    <name type="scientific">Bagarius yarrelli</name>
    <name type="common">Goonch</name>
    <name type="synonym">Bagrus yarrelli</name>
    <dbReference type="NCBI Taxonomy" id="175774"/>
    <lineage>
        <taxon>Eukaryota</taxon>
        <taxon>Metazoa</taxon>
        <taxon>Chordata</taxon>
        <taxon>Craniata</taxon>
        <taxon>Vertebrata</taxon>
        <taxon>Euteleostomi</taxon>
        <taxon>Actinopterygii</taxon>
        <taxon>Neopterygii</taxon>
        <taxon>Teleostei</taxon>
        <taxon>Ostariophysi</taxon>
        <taxon>Siluriformes</taxon>
        <taxon>Sisoridae</taxon>
        <taxon>Sisorinae</taxon>
        <taxon>Bagarius</taxon>
    </lineage>
</organism>
<comment type="similarity">
    <text evidence="3">Belongs to the complex I NDUFA8 subunit family.</text>
</comment>
<keyword evidence="9" id="KW-0496">Mitochondrion</keyword>
<comment type="function">
    <text evidence="1">Accessory subunit of the mitochondrial membrane respiratory chain NADH dehydrogenase (Complex I), that is believed not to be involved in catalysis. Complex I functions in the transfer of electrons from NADH to the respiratory chain. The immediate electron acceptor for the enzyme is believed to be ubiquinone.</text>
</comment>
<keyword evidence="10" id="KW-1015">Disulfide bond</keyword>
<evidence type="ECO:0000256" key="2">
    <source>
        <dbReference type="ARBA" id="ARBA00004569"/>
    </source>
</evidence>
<keyword evidence="8" id="KW-0249">Electron transport</keyword>
<dbReference type="OrthoDB" id="276296at2759"/>
<evidence type="ECO:0000256" key="12">
    <source>
        <dbReference type="ARBA" id="ARBA00030761"/>
    </source>
</evidence>
<gene>
    <name evidence="15" type="ORF">Baya_17042</name>
</gene>
<feature type="region of interest" description="Disordered" evidence="13">
    <location>
        <begin position="485"/>
        <end position="509"/>
    </location>
</feature>
<keyword evidence="16" id="KW-1185">Reference proteome</keyword>
<feature type="compositionally biased region" description="Polar residues" evidence="13">
    <location>
        <begin position="305"/>
        <end position="314"/>
    </location>
</feature>
<evidence type="ECO:0000313" key="15">
    <source>
        <dbReference type="EMBL" id="TUR89533.1"/>
    </source>
</evidence>
<keyword evidence="5" id="KW-0813">Transport</keyword>
<comment type="caution">
    <text evidence="15">The sequence shown here is derived from an EMBL/GenBank/DDBJ whole genome shotgun (WGS) entry which is preliminary data.</text>
</comment>
<feature type="region of interest" description="Disordered" evidence="13">
    <location>
        <begin position="126"/>
        <end position="154"/>
    </location>
</feature>
<evidence type="ECO:0000256" key="4">
    <source>
        <dbReference type="ARBA" id="ARBA00016384"/>
    </source>
</evidence>